<reference evidence="2" key="1">
    <citation type="submission" date="2020-05" db="EMBL/GenBank/DDBJ databases">
        <authorList>
            <person name="Chiriac C."/>
            <person name="Salcher M."/>
            <person name="Ghai R."/>
            <person name="Kavagutti S V."/>
        </authorList>
    </citation>
    <scope>NUCLEOTIDE SEQUENCE</scope>
</reference>
<sequence length="65" mass="7436">MQQIVWDTIMSDLLPIAISAVVVMGIVYVLARKFNISSRYERTPRQLNSWTALDKGIDPTQDQKL</sequence>
<proteinExistence type="predicted"/>
<accession>A0A6J6ARH2</accession>
<evidence type="ECO:0000313" key="2">
    <source>
        <dbReference type="EMBL" id="CAB4529470.1"/>
    </source>
</evidence>
<keyword evidence="1" id="KW-1133">Transmembrane helix</keyword>
<feature type="transmembrane region" description="Helical" evidence="1">
    <location>
        <begin position="13"/>
        <end position="31"/>
    </location>
</feature>
<name>A0A6J6ARH2_9ZZZZ</name>
<organism evidence="2">
    <name type="scientific">freshwater metagenome</name>
    <dbReference type="NCBI Taxonomy" id="449393"/>
    <lineage>
        <taxon>unclassified sequences</taxon>
        <taxon>metagenomes</taxon>
        <taxon>ecological metagenomes</taxon>
    </lineage>
</organism>
<evidence type="ECO:0000256" key="1">
    <source>
        <dbReference type="SAM" id="Phobius"/>
    </source>
</evidence>
<dbReference type="AlphaFoldDB" id="A0A6J6ARH2"/>
<gene>
    <name evidence="2" type="ORF">UFOPK1395_00027</name>
</gene>
<dbReference type="EMBL" id="CAEZSB010000002">
    <property type="protein sequence ID" value="CAB4529470.1"/>
    <property type="molecule type" value="Genomic_DNA"/>
</dbReference>
<keyword evidence="1" id="KW-0812">Transmembrane</keyword>
<protein>
    <submittedName>
        <fullName evidence="2">Unannotated protein</fullName>
    </submittedName>
</protein>
<keyword evidence="1" id="KW-0472">Membrane</keyword>